<dbReference type="EMBL" id="JACIFF010000006">
    <property type="protein sequence ID" value="MBB4079777.1"/>
    <property type="molecule type" value="Genomic_DNA"/>
</dbReference>
<dbReference type="AlphaFoldDB" id="A0A840E8X5"/>
<evidence type="ECO:0000313" key="2">
    <source>
        <dbReference type="Proteomes" id="UP000576209"/>
    </source>
</evidence>
<accession>A0A840E8X5</accession>
<dbReference type="RefSeq" id="WP_183496023.1">
    <property type="nucleotide sequence ID" value="NZ_JACIFF010000006.1"/>
</dbReference>
<dbReference type="Proteomes" id="UP000576209">
    <property type="component" value="Unassembled WGS sequence"/>
</dbReference>
<gene>
    <name evidence="1" type="ORF">GGR28_002404</name>
</gene>
<comment type="caution">
    <text evidence="1">The sequence shown here is derived from an EMBL/GenBank/DDBJ whole genome shotgun (WGS) entry which is preliminary data.</text>
</comment>
<keyword evidence="2" id="KW-1185">Reference proteome</keyword>
<protein>
    <submittedName>
        <fullName evidence="1">Uncharacterized protein</fullName>
    </submittedName>
</protein>
<name>A0A840E8X5_9BACT</name>
<proteinExistence type="predicted"/>
<organism evidence="1 2">
    <name type="scientific">Neolewinella aquimaris</name>
    <dbReference type="NCBI Taxonomy" id="1835722"/>
    <lineage>
        <taxon>Bacteria</taxon>
        <taxon>Pseudomonadati</taxon>
        <taxon>Bacteroidota</taxon>
        <taxon>Saprospiria</taxon>
        <taxon>Saprospirales</taxon>
        <taxon>Lewinellaceae</taxon>
        <taxon>Neolewinella</taxon>
    </lineage>
</organism>
<sequence>MQHFACLFLLAFLFTNCQKEPIETTAAARDVPNIQEAVDALLAPEMLAELSASLATIPGKVTRDKVERQLAKLPDVQRVASTLTAAVEMARERGHTEERLRDDIQLAFAGAASQSNGVGSKAAVRDPGDLPCYEALDATLALEAVGMVICLAGGGGPWCGVYLVVAVAYAFNEYEICLGSTYSG</sequence>
<reference evidence="1 2" key="1">
    <citation type="submission" date="2020-08" db="EMBL/GenBank/DDBJ databases">
        <title>Genomic Encyclopedia of Type Strains, Phase IV (KMG-IV): sequencing the most valuable type-strain genomes for metagenomic binning, comparative biology and taxonomic classification.</title>
        <authorList>
            <person name="Goeker M."/>
        </authorList>
    </citation>
    <scope>NUCLEOTIDE SEQUENCE [LARGE SCALE GENOMIC DNA]</scope>
    <source>
        <strain evidence="1 2">DSM 105137</strain>
    </source>
</reference>
<evidence type="ECO:0000313" key="1">
    <source>
        <dbReference type="EMBL" id="MBB4079777.1"/>
    </source>
</evidence>